<gene>
    <name evidence="11" type="ORF">Zmor_015397</name>
</gene>
<dbReference type="PANTHER" id="PTHR21137">
    <property type="entry name" value="ODORANT RECEPTOR"/>
    <property type="match status" value="1"/>
</dbReference>
<feature type="transmembrane region" description="Helical" evidence="10">
    <location>
        <begin position="123"/>
        <end position="145"/>
    </location>
</feature>
<dbReference type="InterPro" id="IPR004117">
    <property type="entry name" value="7tm6_olfct_rcpt"/>
</dbReference>
<evidence type="ECO:0000313" key="12">
    <source>
        <dbReference type="Proteomes" id="UP001168821"/>
    </source>
</evidence>
<keyword evidence="5 10" id="KW-0552">Olfaction</keyword>
<dbReference type="PANTHER" id="PTHR21137:SF35">
    <property type="entry name" value="ODORANT RECEPTOR 19A-RELATED"/>
    <property type="match status" value="1"/>
</dbReference>
<reference evidence="11" key="1">
    <citation type="journal article" date="2023" name="G3 (Bethesda)">
        <title>Whole genome assemblies of Zophobas morio and Tenebrio molitor.</title>
        <authorList>
            <person name="Kaur S."/>
            <person name="Stinson S.A."/>
            <person name="diCenzo G.C."/>
        </authorList>
    </citation>
    <scope>NUCLEOTIDE SEQUENCE</scope>
    <source>
        <strain evidence="11">QUZm001</strain>
    </source>
</reference>
<evidence type="ECO:0000256" key="6">
    <source>
        <dbReference type="ARBA" id="ARBA00022989"/>
    </source>
</evidence>
<dbReference type="Pfam" id="PF02949">
    <property type="entry name" value="7tm_6"/>
    <property type="match status" value="1"/>
</dbReference>
<evidence type="ECO:0000256" key="1">
    <source>
        <dbReference type="ARBA" id="ARBA00004651"/>
    </source>
</evidence>
<evidence type="ECO:0000256" key="2">
    <source>
        <dbReference type="ARBA" id="ARBA00022475"/>
    </source>
</evidence>
<keyword evidence="8 10" id="KW-0675">Receptor</keyword>
<comment type="caution">
    <text evidence="10">Lacks conserved residue(s) required for the propagation of feature annotation.</text>
</comment>
<keyword evidence="3 10" id="KW-0716">Sensory transduction</keyword>
<keyword evidence="4 10" id="KW-0812">Transmembrane</keyword>
<evidence type="ECO:0000256" key="3">
    <source>
        <dbReference type="ARBA" id="ARBA00022606"/>
    </source>
</evidence>
<keyword evidence="2" id="KW-1003">Cell membrane</keyword>
<evidence type="ECO:0000256" key="9">
    <source>
        <dbReference type="ARBA" id="ARBA00023224"/>
    </source>
</evidence>
<keyword evidence="6 10" id="KW-1133">Transmembrane helix</keyword>
<dbReference type="EMBL" id="JALNTZ010000004">
    <property type="protein sequence ID" value="KAJ3656312.1"/>
    <property type="molecule type" value="Genomic_DNA"/>
</dbReference>
<evidence type="ECO:0000256" key="4">
    <source>
        <dbReference type="ARBA" id="ARBA00022692"/>
    </source>
</evidence>
<feature type="transmembrane region" description="Helical" evidence="10">
    <location>
        <begin position="280"/>
        <end position="298"/>
    </location>
</feature>
<comment type="subcellular location">
    <subcellularLocation>
        <location evidence="1 10">Cell membrane</location>
        <topology evidence="1 10">Multi-pass membrane protein</topology>
    </subcellularLocation>
</comment>
<keyword evidence="9 10" id="KW-0807">Transducer</keyword>
<name>A0AA38IGH0_9CUCU</name>
<feature type="transmembrane region" description="Helical" evidence="10">
    <location>
        <begin position="245"/>
        <end position="268"/>
    </location>
</feature>
<feature type="transmembrane region" description="Helical" evidence="10">
    <location>
        <begin position="32"/>
        <end position="52"/>
    </location>
</feature>
<dbReference type="GO" id="GO:0005886">
    <property type="term" value="C:plasma membrane"/>
    <property type="evidence" value="ECO:0007669"/>
    <property type="project" value="UniProtKB-SubCell"/>
</dbReference>
<dbReference type="GO" id="GO:0007165">
    <property type="term" value="P:signal transduction"/>
    <property type="evidence" value="ECO:0007669"/>
    <property type="project" value="UniProtKB-KW"/>
</dbReference>
<evidence type="ECO:0000256" key="10">
    <source>
        <dbReference type="RuleBase" id="RU351113"/>
    </source>
</evidence>
<proteinExistence type="inferred from homology"/>
<dbReference type="Proteomes" id="UP001168821">
    <property type="component" value="Unassembled WGS sequence"/>
</dbReference>
<dbReference type="GO" id="GO:0005549">
    <property type="term" value="F:odorant binding"/>
    <property type="evidence" value="ECO:0007669"/>
    <property type="project" value="InterPro"/>
</dbReference>
<evidence type="ECO:0000313" key="11">
    <source>
        <dbReference type="EMBL" id="KAJ3656312.1"/>
    </source>
</evidence>
<comment type="similarity">
    <text evidence="10">Belongs to the insect chemoreceptor superfamily. Heteromeric odorant receptor channel (TC 1.A.69) family.</text>
</comment>
<feature type="transmembrane region" description="Helical" evidence="10">
    <location>
        <begin position="165"/>
        <end position="190"/>
    </location>
</feature>
<keyword evidence="7 10" id="KW-0472">Membrane</keyword>
<evidence type="ECO:0000256" key="8">
    <source>
        <dbReference type="ARBA" id="ARBA00023170"/>
    </source>
</evidence>
<sequence>MARYCEDYFQLVLTFYHFTGLKKSSNSLSRVISLYILYPLLLTVFVMAIINFRYNYHSVSGIVEVFMSATSFGYMVLFKTLLIIFKPIFEDLISQRTSFWKYHLLGTLTEKKCHKRMSLSLSIIKFLLVSEIFSISVHSAAPLFMEKLDLPHPCWIPGNNNKIRIVVYVLQVTFYVEVAFLLIVVIGFFLMMCTELKIQFELLCRMVSSINIEETGEELCWQQLKHCYKYHYFLLQMHDKLNTIFSGYFVCAYFLTIGGTCLPLFVMFDPSSSFGQIAEGVFFITITNAMFTLVIIPIDEVEIVSARLADEIYSVDWYNANLKILKFVLFWMAQAQIPVQMSGAGIFQVNRTLLLRRADFCRARQGQTRYGSYGMRIHCGCGLHFVYLRLE</sequence>
<protein>
    <recommendedName>
        <fullName evidence="10">Odorant receptor</fullName>
    </recommendedName>
</protein>
<keyword evidence="12" id="KW-1185">Reference proteome</keyword>
<accession>A0AA38IGH0</accession>
<evidence type="ECO:0000256" key="5">
    <source>
        <dbReference type="ARBA" id="ARBA00022725"/>
    </source>
</evidence>
<comment type="caution">
    <text evidence="11">The sequence shown here is derived from an EMBL/GenBank/DDBJ whole genome shotgun (WGS) entry which is preliminary data.</text>
</comment>
<feature type="transmembrane region" description="Helical" evidence="10">
    <location>
        <begin position="72"/>
        <end position="89"/>
    </location>
</feature>
<evidence type="ECO:0000256" key="7">
    <source>
        <dbReference type="ARBA" id="ARBA00023136"/>
    </source>
</evidence>
<dbReference type="GO" id="GO:0004984">
    <property type="term" value="F:olfactory receptor activity"/>
    <property type="evidence" value="ECO:0007669"/>
    <property type="project" value="InterPro"/>
</dbReference>
<dbReference type="AlphaFoldDB" id="A0AA38IGH0"/>
<organism evidence="11 12">
    <name type="scientific">Zophobas morio</name>
    <dbReference type="NCBI Taxonomy" id="2755281"/>
    <lineage>
        <taxon>Eukaryota</taxon>
        <taxon>Metazoa</taxon>
        <taxon>Ecdysozoa</taxon>
        <taxon>Arthropoda</taxon>
        <taxon>Hexapoda</taxon>
        <taxon>Insecta</taxon>
        <taxon>Pterygota</taxon>
        <taxon>Neoptera</taxon>
        <taxon>Endopterygota</taxon>
        <taxon>Coleoptera</taxon>
        <taxon>Polyphaga</taxon>
        <taxon>Cucujiformia</taxon>
        <taxon>Tenebrionidae</taxon>
        <taxon>Zophobas</taxon>
    </lineage>
</organism>